<dbReference type="InterPro" id="IPR036047">
    <property type="entry name" value="F-box-like_dom_sf"/>
</dbReference>
<feature type="domain" description="F-box/LRR-repeat protein 15/At3g58940/PEG3-like LRR" evidence="1">
    <location>
        <begin position="89"/>
        <end position="180"/>
    </location>
</feature>
<dbReference type="SUPFAM" id="SSF52047">
    <property type="entry name" value="RNI-like"/>
    <property type="match status" value="1"/>
</dbReference>
<dbReference type="Pfam" id="PF24758">
    <property type="entry name" value="LRR_At5g56370"/>
    <property type="match status" value="1"/>
</dbReference>
<dbReference type="SUPFAM" id="SSF81383">
    <property type="entry name" value="F-box domain"/>
    <property type="match status" value="1"/>
</dbReference>
<comment type="caution">
    <text evidence="2">The sequence shown here is derived from an EMBL/GenBank/DDBJ whole genome shotgun (WGS) entry which is preliminary data.</text>
</comment>
<dbReference type="EMBL" id="JAVYJV010000004">
    <property type="protein sequence ID" value="KAK4373282.1"/>
    <property type="molecule type" value="Genomic_DNA"/>
</dbReference>
<evidence type="ECO:0000313" key="3">
    <source>
        <dbReference type="Proteomes" id="UP001291623"/>
    </source>
</evidence>
<name>A0AAE1VL93_9SOLA</name>
<evidence type="ECO:0000259" key="1">
    <source>
        <dbReference type="Pfam" id="PF24758"/>
    </source>
</evidence>
<protein>
    <recommendedName>
        <fullName evidence="1">F-box/LRR-repeat protein 15/At3g58940/PEG3-like LRR domain-containing protein</fullName>
    </recommendedName>
</protein>
<gene>
    <name evidence="2" type="ORF">RND71_008666</name>
</gene>
<sequence length="224" mass="25303">MTQAPSKRAAVEVEREDIITTLPRNVVDHILELLPIHDAARTCVLSKNETNSESIFRATVDEILLQHIGDIVKFVLDLSGLHLSSYAVIDRWMRYVTRNGVKELALNMSDNTTYLITYKLPSYIFNCLTLTHLELSNCDFKPPNPLLGFQNVKTLNLEEITFVPTTKFCVSNVPLLVDLTLKSMSSQSMVEDCFTTVGVLGCSWVSLSHAKLLYELQKIECFMD</sequence>
<proteinExistence type="predicted"/>
<dbReference type="PANTHER" id="PTHR31639">
    <property type="entry name" value="F-BOX PROTEIN-LIKE"/>
    <property type="match status" value="1"/>
</dbReference>
<dbReference type="InterPro" id="IPR032675">
    <property type="entry name" value="LRR_dom_sf"/>
</dbReference>
<organism evidence="2 3">
    <name type="scientific">Anisodus tanguticus</name>
    <dbReference type="NCBI Taxonomy" id="243964"/>
    <lineage>
        <taxon>Eukaryota</taxon>
        <taxon>Viridiplantae</taxon>
        <taxon>Streptophyta</taxon>
        <taxon>Embryophyta</taxon>
        <taxon>Tracheophyta</taxon>
        <taxon>Spermatophyta</taxon>
        <taxon>Magnoliopsida</taxon>
        <taxon>eudicotyledons</taxon>
        <taxon>Gunneridae</taxon>
        <taxon>Pentapetalae</taxon>
        <taxon>asterids</taxon>
        <taxon>lamiids</taxon>
        <taxon>Solanales</taxon>
        <taxon>Solanaceae</taxon>
        <taxon>Solanoideae</taxon>
        <taxon>Hyoscyameae</taxon>
        <taxon>Anisodus</taxon>
    </lineage>
</organism>
<keyword evidence="3" id="KW-1185">Reference proteome</keyword>
<accession>A0AAE1VL93</accession>
<dbReference type="PANTHER" id="PTHR31639:SF333">
    <property type="entry name" value="F-BOX DOMAIN, FBD DOMAIN, LEUCINE-RICH REPEAT DOMAIN, L DOMAIN-LIKE PROTEIN-RELATED"/>
    <property type="match status" value="1"/>
</dbReference>
<dbReference type="Proteomes" id="UP001291623">
    <property type="component" value="Unassembled WGS sequence"/>
</dbReference>
<dbReference type="AlphaFoldDB" id="A0AAE1VL93"/>
<evidence type="ECO:0000313" key="2">
    <source>
        <dbReference type="EMBL" id="KAK4373282.1"/>
    </source>
</evidence>
<dbReference type="Gene3D" id="3.80.10.10">
    <property type="entry name" value="Ribonuclease Inhibitor"/>
    <property type="match status" value="1"/>
</dbReference>
<reference evidence="2" key="1">
    <citation type="submission" date="2023-12" db="EMBL/GenBank/DDBJ databases">
        <title>Genome assembly of Anisodus tanguticus.</title>
        <authorList>
            <person name="Wang Y.-J."/>
        </authorList>
    </citation>
    <scope>NUCLEOTIDE SEQUENCE</scope>
    <source>
        <strain evidence="2">KB-2021</strain>
        <tissue evidence="2">Leaf</tissue>
    </source>
</reference>
<dbReference type="InterPro" id="IPR055411">
    <property type="entry name" value="LRR_FXL15/At3g58940/PEG3-like"/>
</dbReference>